<evidence type="ECO:0000256" key="1">
    <source>
        <dbReference type="SAM" id="MobiDB-lite"/>
    </source>
</evidence>
<accession>A0ABN6MVI2</accession>
<evidence type="ECO:0000313" key="3">
    <source>
        <dbReference type="Proteomes" id="UP001162891"/>
    </source>
</evidence>
<reference evidence="3" key="1">
    <citation type="journal article" date="2022" name="Int. J. Syst. Evol. Microbiol.">
        <title>Anaeromyxobacter oryzae sp. nov., Anaeromyxobacter diazotrophicus sp. nov. and Anaeromyxobacter paludicola sp. nov., isolated from paddy soils.</title>
        <authorList>
            <person name="Itoh H."/>
            <person name="Xu Z."/>
            <person name="Mise K."/>
            <person name="Masuda Y."/>
            <person name="Ushijima N."/>
            <person name="Hayakawa C."/>
            <person name="Shiratori Y."/>
            <person name="Senoo K."/>
        </authorList>
    </citation>
    <scope>NUCLEOTIDE SEQUENCE [LARGE SCALE GENOMIC DNA]</scope>
    <source>
        <strain evidence="3">Red232</strain>
    </source>
</reference>
<protein>
    <recommendedName>
        <fullName evidence="4">Terminase small subunit</fullName>
    </recommendedName>
</protein>
<feature type="region of interest" description="Disordered" evidence="1">
    <location>
        <begin position="1"/>
        <end position="42"/>
    </location>
</feature>
<keyword evidence="3" id="KW-1185">Reference proteome</keyword>
<dbReference type="EMBL" id="AP025591">
    <property type="protein sequence ID" value="BDG04992.1"/>
    <property type="molecule type" value="Genomic_DNA"/>
</dbReference>
<evidence type="ECO:0008006" key="4">
    <source>
        <dbReference type="Google" id="ProtNLM"/>
    </source>
</evidence>
<dbReference type="Proteomes" id="UP001162891">
    <property type="component" value="Chromosome"/>
</dbReference>
<gene>
    <name evidence="2" type="ORF">AMOR_39880</name>
</gene>
<organism evidence="2 3">
    <name type="scientific">Anaeromyxobacter oryzae</name>
    <dbReference type="NCBI Taxonomy" id="2918170"/>
    <lineage>
        <taxon>Bacteria</taxon>
        <taxon>Pseudomonadati</taxon>
        <taxon>Myxococcota</taxon>
        <taxon>Myxococcia</taxon>
        <taxon>Myxococcales</taxon>
        <taxon>Cystobacterineae</taxon>
        <taxon>Anaeromyxobacteraceae</taxon>
        <taxon>Anaeromyxobacter</taxon>
    </lineage>
</organism>
<evidence type="ECO:0000313" key="2">
    <source>
        <dbReference type="EMBL" id="BDG04992.1"/>
    </source>
</evidence>
<name>A0ABN6MVI2_9BACT</name>
<dbReference type="RefSeq" id="WP_248353514.1">
    <property type="nucleotide sequence ID" value="NZ_AP025591.1"/>
</dbReference>
<feature type="region of interest" description="Disordered" evidence="1">
    <location>
        <begin position="118"/>
        <end position="140"/>
    </location>
</feature>
<sequence>MPTRVPSRVKKLRGTYRADRSSRNEPTPAASRVPPPPTGESAAFKRNWRELARQVDALSVFTETDYTAFRLLVRAVTLIDDLPPLAPPSAVARLVQNASGMLSRFGLDPASRGRVESVKPATGALDPDDEFAEPGLRVVK</sequence>
<proteinExistence type="predicted"/>